<feature type="compositionally biased region" description="Polar residues" evidence="2">
    <location>
        <begin position="193"/>
        <end position="203"/>
    </location>
</feature>
<organism evidence="4 5">
    <name type="scientific">Streptomyces vulcanius</name>
    <dbReference type="NCBI Taxonomy" id="1441876"/>
    <lineage>
        <taxon>Bacteria</taxon>
        <taxon>Bacillati</taxon>
        <taxon>Actinomycetota</taxon>
        <taxon>Actinomycetes</taxon>
        <taxon>Kitasatosporales</taxon>
        <taxon>Streptomycetaceae</taxon>
        <taxon>Streptomyces</taxon>
    </lineage>
</organism>
<feature type="domain" description="Methyltransferase" evidence="3">
    <location>
        <begin position="53"/>
        <end position="143"/>
    </location>
</feature>
<dbReference type="RefSeq" id="WP_381167485.1">
    <property type="nucleotide sequence ID" value="NZ_JBHSFK010000063.1"/>
</dbReference>
<dbReference type="SUPFAM" id="SSF53335">
    <property type="entry name" value="S-adenosyl-L-methionine-dependent methyltransferases"/>
    <property type="match status" value="1"/>
</dbReference>
<protein>
    <submittedName>
        <fullName evidence="4">Class I SAM-dependent methyltransferase</fullName>
        <ecNumber evidence="4">2.1.1.222</ecNumber>
        <ecNumber evidence="4">2.1.1.64</ecNumber>
    </submittedName>
</protein>
<dbReference type="Proteomes" id="UP001595839">
    <property type="component" value="Unassembled WGS sequence"/>
</dbReference>
<evidence type="ECO:0000313" key="4">
    <source>
        <dbReference type="EMBL" id="MFC4507912.1"/>
    </source>
</evidence>
<name>A0ABV9B9U1_9ACTN</name>
<accession>A0ABV9B9U1</accession>
<dbReference type="InterPro" id="IPR029063">
    <property type="entry name" value="SAM-dependent_MTases_sf"/>
</dbReference>
<dbReference type="EC" id="2.1.1.64" evidence="4"/>
<evidence type="ECO:0000256" key="2">
    <source>
        <dbReference type="SAM" id="MobiDB-lite"/>
    </source>
</evidence>
<keyword evidence="1 4" id="KW-0808">Transferase</keyword>
<dbReference type="EC" id="2.1.1.222" evidence="4"/>
<dbReference type="PANTHER" id="PTHR43861">
    <property type="entry name" value="TRANS-ACONITATE 2-METHYLTRANSFERASE-RELATED"/>
    <property type="match status" value="1"/>
</dbReference>
<dbReference type="GO" id="GO:0032259">
    <property type="term" value="P:methylation"/>
    <property type="evidence" value="ECO:0007669"/>
    <property type="project" value="UniProtKB-KW"/>
</dbReference>
<feature type="region of interest" description="Disordered" evidence="2">
    <location>
        <begin position="193"/>
        <end position="249"/>
    </location>
</feature>
<sequence length="249" mass="26700">MATEQDTVEIWNTYGTHQLTRGLQLPELDRWDWGIPETGPGINALGEVAGLRVLDLGSGLGRHAANLAALGAKVTAVDTSPAQHQRALTRYQDHPGLHLVCADAVAHLHAADPYDLIYSVGSVPYLDPNRLLSALAKGLKPGGRLVFSALHTNSDSAGPSNEVTPRPEILRLPGTTQDHPVNMWSSACSCGKTSWSSTASPWNRSQRSTPRRRTTQSPTGCTRPAVRHACRAVPAPTHLPRRTPPSGSV</sequence>
<comment type="caution">
    <text evidence="4">The sequence shown here is derived from an EMBL/GenBank/DDBJ whole genome shotgun (WGS) entry which is preliminary data.</text>
</comment>
<keyword evidence="5" id="KW-1185">Reference proteome</keyword>
<dbReference type="GO" id="GO:0061542">
    <property type="term" value="F:3-demethylubiquinol 3-O-methyltransferase activity"/>
    <property type="evidence" value="ECO:0007669"/>
    <property type="project" value="UniProtKB-EC"/>
</dbReference>
<reference evidence="5" key="1">
    <citation type="journal article" date="2019" name="Int. J. Syst. Evol. Microbiol.">
        <title>The Global Catalogue of Microorganisms (GCM) 10K type strain sequencing project: providing services to taxonomists for standard genome sequencing and annotation.</title>
        <authorList>
            <consortium name="The Broad Institute Genomics Platform"/>
            <consortium name="The Broad Institute Genome Sequencing Center for Infectious Disease"/>
            <person name="Wu L."/>
            <person name="Ma J."/>
        </authorList>
    </citation>
    <scope>NUCLEOTIDE SEQUENCE [LARGE SCALE GENOMIC DNA]</scope>
    <source>
        <strain evidence="5">CGMCC 4.7177</strain>
    </source>
</reference>
<evidence type="ECO:0000256" key="1">
    <source>
        <dbReference type="ARBA" id="ARBA00022679"/>
    </source>
</evidence>
<proteinExistence type="predicted"/>
<dbReference type="Pfam" id="PF13649">
    <property type="entry name" value="Methyltransf_25"/>
    <property type="match status" value="1"/>
</dbReference>
<gene>
    <name evidence="4" type="ORF">ACFPIH_52405</name>
</gene>
<dbReference type="GO" id="GO:0102208">
    <property type="term" value="F:2-polyprenyl-6-hydroxyphenol methylase activity"/>
    <property type="evidence" value="ECO:0007669"/>
    <property type="project" value="UniProtKB-EC"/>
</dbReference>
<dbReference type="EMBL" id="JBHSFK010000063">
    <property type="protein sequence ID" value="MFC4507912.1"/>
    <property type="molecule type" value="Genomic_DNA"/>
</dbReference>
<evidence type="ECO:0000313" key="5">
    <source>
        <dbReference type="Proteomes" id="UP001595839"/>
    </source>
</evidence>
<keyword evidence="4" id="KW-0489">Methyltransferase</keyword>
<dbReference type="InterPro" id="IPR041698">
    <property type="entry name" value="Methyltransf_25"/>
</dbReference>
<evidence type="ECO:0000259" key="3">
    <source>
        <dbReference type="Pfam" id="PF13649"/>
    </source>
</evidence>
<dbReference type="Gene3D" id="3.40.50.150">
    <property type="entry name" value="Vaccinia Virus protein VP39"/>
    <property type="match status" value="1"/>
</dbReference>
<dbReference type="CDD" id="cd02440">
    <property type="entry name" value="AdoMet_MTases"/>
    <property type="match status" value="1"/>
</dbReference>